<gene>
    <name evidence="3" type="ORF">MFFC18_20100</name>
</gene>
<dbReference type="InterPro" id="IPR012334">
    <property type="entry name" value="Pectin_lyas_fold"/>
</dbReference>
<accession>A0A5B9P9L8</accession>
<evidence type="ECO:0000256" key="1">
    <source>
        <dbReference type="SAM" id="SignalP"/>
    </source>
</evidence>
<dbReference type="STRING" id="980251.GCA_001642875_03497"/>
<evidence type="ECO:0000313" key="4">
    <source>
        <dbReference type="Proteomes" id="UP000322214"/>
    </source>
</evidence>
<evidence type="ECO:0000259" key="2">
    <source>
        <dbReference type="Pfam" id="PF13229"/>
    </source>
</evidence>
<dbReference type="SUPFAM" id="SSF51126">
    <property type="entry name" value="Pectin lyase-like"/>
    <property type="match status" value="1"/>
</dbReference>
<dbReference type="Proteomes" id="UP000322214">
    <property type="component" value="Chromosome"/>
</dbReference>
<feature type="chain" id="PRO_5023069910" description="Right handed beta helix domain-containing protein" evidence="1">
    <location>
        <begin position="24"/>
        <end position="1116"/>
    </location>
</feature>
<dbReference type="InterPro" id="IPR038177">
    <property type="entry name" value="IAT_beta_sf"/>
</dbReference>
<dbReference type="OrthoDB" id="245699at2"/>
<sequence length="1116" mass="117463" precursor="true">MRSLSQVCLAIALLATLFADAHALRAQILGNQVYEPGSFRQVASDINVGLPGRMWFRTTYADQGLGYQGAYLTVGGKRHLMEDRWDGRWLGEARVHYGLEEGGFFANVGVERVFSLESAGADLVGGVWYDYDGDKQGPYAHNFSQVSINAAIKTKKWDLIGNGYFPVGVTDYSTAGPSGTNVFFGSNILLTPGIDSALRGFDVTLRMRPKYLAFGNGVVDFGGYGYSSDSVDFFGGGRARLGFQAKSGMMIMAEVNHDERFETTGSLGLSWAFGAPGAAGSTGRGIGNDLDETVRGDHIVRFNQSFELAMDPATGQAYNVRHVNNTADPAFEDGTYESPYASLASAEAASIEGDIIFVDRGDGSRQGLNTGLVMKDRQQLLGVGGTNIIPIQDGRFFLIPGEGARPVISNPGGTNVVTLANDTTVRGVNIDGSGALNGIHGDNISNGTIEDVNVFSSGQHGLSLDMVGGDWDIKRASFSNNVVDGIYVRNTTDNSSVFTIENVVADGNGFDGIHFDNYRGSQLRLFNNTTSTNGRHGVYIKDYVGAGLDLDIITHTALDNGGTGVFIDGGDGDLNIVNSTISGNGVNGLHILNWSNSIDGDSTFIGNTTGGSTTLGGNQSTNLVVEINDPGKTQDVLVTGISIVGGGRGVYGSAAGIGTELNMSIVDNGEFSQHLTDGLRFEAKNSGTLNVLVENEAFPLLLNDNAQSTGAGIAFFADGPLGQPVSKLNAVVRNVSINNDGEVGFTTTVIGPFGPDGVSVDGTGTSRINLVMEDSRIESAGGIAVDIDNDGNGDVNNIFFDNLVIRSDIGVSLISDGGSFVDFALLNSDIQSNGNIRPIAQGGSEDDAQEGGDPFADFVGDFGFVALVTGDAGGGLDNLTRIQFSNNFIRDFTFDAVSIEAAGDAQLLAYINSNQILRNGPGVDNEVEFPDDPATNGTDFLTVAEDQLDFHDGIDILAGGNSQISFRMNANDLVNNYELGLNLNTIDSGTINGSINFNNFANDIGQDADATAVNVSTSFIEDLSANNFLNGTMCLDLSSNSFRSLATFNQFSTNPFRVELDGATNGSEVLTGPGVVTNSVGVCEGLISDEELFFTAAGFIDADTPPGGGFAPLDHD</sequence>
<dbReference type="InterPro" id="IPR011050">
    <property type="entry name" value="Pectin_lyase_fold/virulence"/>
</dbReference>
<feature type="signal peptide" evidence="1">
    <location>
        <begin position="1"/>
        <end position="23"/>
    </location>
</feature>
<protein>
    <recommendedName>
        <fullName evidence="2">Right handed beta helix domain-containing protein</fullName>
    </recommendedName>
</protein>
<dbReference type="InterPro" id="IPR006626">
    <property type="entry name" value="PbH1"/>
</dbReference>
<dbReference type="Gene3D" id="2.160.20.10">
    <property type="entry name" value="Single-stranded right-handed beta-helix, Pectin lyase-like"/>
    <property type="match status" value="1"/>
</dbReference>
<evidence type="ECO:0000313" key="3">
    <source>
        <dbReference type="EMBL" id="QEG22149.1"/>
    </source>
</evidence>
<dbReference type="SMART" id="SM00710">
    <property type="entry name" value="PbH1"/>
    <property type="match status" value="10"/>
</dbReference>
<dbReference type="KEGG" id="mff:MFFC18_20100"/>
<dbReference type="AlphaFoldDB" id="A0A5B9P9L8"/>
<organism evidence="3 4">
    <name type="scientific">Mariniblastus fucicola</name>
    <dbReference type="NCBI Taxonomy" id="980251"/>
    <lineage>
        <taxon>Bacteria</taxon>
        <taxon>Pseudomonadati</taxon>
        <taxon>Planctomycetota</taxon>
        <taxon>Planctomycetia</taxon>
        <taxon>Pirellulales</taxon>
        <taxon>Pirellulaceae</taxon>
        <taxon>Mariniblastus</taxon>
    </lineage>
</organism>
<dbReference type="EMBL" id="CP042912">
    <property type="protein sequence ID" value="QEG22149.1"/>
    <property type="molecule type" value="Genomic_DNA"/>
</dbReference>
<keyword evidence="1" id="KW-0732">Signal</keyword>
<dbReference type="InterPro" id="IPR039448">
    <property type="entry name" value="Beta_helix"/>
</dbReference>
<reference evidence="3 4" key="1">
    <citation type="submission" date="2019-08" db="EMBL/GenBank/DDBJ databases">
        <title>Deep-cultivation of Planctomycetes and their phenomic and genomic characterization uncovers novel biology.</title>
        <authorList>
            <person name="Wiegand S."/>
            <person name="Jogler M."/>
            <person name="Boedeker C."/>
            <person name="Pinto D."/>
            <person name="Vollmers J."/>
            <person name="Rivas-Marin E."/>
            <person name="Kohn T."/>
            <person name="Peeters S.H."/>
            <person name="Heuer A."/>
            <person name="Rast P."/>
            <person name="Oberbeckmann S."/>
            <person name="Bunk B."/>
            <person name="Jeske O."/>
            <person name="Meyerdierks A."/>
            <person name="Storesund J.E."/>
            <person name="Kallscheuer N."/>
            <person name="Luecker S."/>
            <person name="Lage O.M."/>
            <person name="Pohl T."/>
            <person name="Merkel B.J."/>
            <person name="Hornburger P."/>
            <person name="Mueller R.-W."/>
            <person name="Bruemmer F."/>
            <person name="Labrenz M."/>
            <person name="Spormann A.M."/>
            <person name="Op den Camp H."/>
            <person name="Overmann J."/>
            <person name="Amann R."/>
            <person name="Jetten M.S.M."/>
            <person name="Mascher T."/>
            <person name="Medema M.H."/>
            <person name="Devos D.P."/>
            <person name="Kaster A.-K."/>
            <person name="Ovreas L."/>
            <person name="Rohde M."/>
            <person name="Galperin M.Y."/>
            <person name="Jogler C."/>
        </authorList>
    </citation>
    <scope>NUCLEOTIDE SEQUENCE [LARGE SCALE GENOMIC DNA]</scope>
    <source>
        <strain evidence="3 4">FC18</strain>
    </source>
</reference>
<dbReference type="Pfam" id="PF13229">
    <property type="entry name" value="Beta_helix"/>
    <property type="match status" value="1"/>
</dbReference>
<name>A0A5B9P9L8_9BACT</name>
<proteinExistence type="predicted"/>
<dbReference type="Gene3D" id="2.40.160.160">
    <property type="entry name" value="Inverse autotransporter, beta-domain"/>
    <property type="match status" value="1"/>
</dbReference>
<feature type="domain" description="Right handed beta helix" evidence="2">
    <location>
        <begin position="437"/>
        <end position="608"/>
    </location>
</feature>
<keyword evidence="4" id="KW-1185">Reference proteome</keyword>